<dbReference type="Proteomes" id="UP001339911">
    <property type="component" value="Unassembled WGS sequence"/>
</dbReference>
<evidence type="ECO:0000256" key="1">
    <source>
        <dbReference type="ARBA" id="ARBA00004651"/>
    </source>
</evidence>
<keyword evidence="5 8" id="KW-0812">Transmembrane</keyword>
<feature type="transmembrane region" description="Helical" evidence="8">
    <location>
        <begin position="71"/>
        <end position="97"/>
    </location>
</feature>
<evidence type="ECO:0000259" key="9">
    <source>
        <dbReference type="PROSITE" id="PS51012"/>
    </source>
</evidence>
<comment type="caution">
    <text evidence="10">The sequence shown here is derived from an EMBL/GenBank/DDBJ whole genome shotgun (WGS) entry which is preliminary data.</text>
</comment>
<evidence type="ECO:0000256" key="8">
    <source>
        <dbReference type="RuleBase" id="RU361157"/>
    </source>
</evidence>
<dbReference type="EMBL" id="JAZGQL010000001">
    <property type="protein sequence ID" value="MEE6305467.1"/>
    <property type="molecule type" value="Genomic_DNA"/>
</dbReference>
<reference evidence="10 11" key="1">
    <citation type="submission" date="2024-01" db="EMBL/GenBank/DDBJ databases">
        <title>Genome insights into Plantactinospora veratri sp. nov.</title>
        <authorList>
            <person name="Wang L."/>
        </authorList>
    </citation>
    <scope>NUCLEOTIDE SEQUENCE [LARGE SCALE GENOMIC DNA]</scope>
    <source>
        <strain evidence="10 11">NEAU-FHS4</strain>
    </source>
</reference>
<keyword evidence="4 8" id="KW-1003">Cell membrane</keyword>
<feature type="transmembrane region" description="Helical" evidence="8">
    <location>
        <begin position="185"/>
        <end position="204"/>
    </location>
</feature>
<evidence type="ECO:0000313" key="11">
    <source>
        <dbReference type="Proteomes" id="UP001339911"/>
    </source>
</evidence>
<dbReference type="PROSITE" id="PS51012">
    <property type="entry name" value="ABC_TM2"/>
    <property type="match status" value="1"/>
</dbReference>
<keyword evidence="6 8" id="KW-1133">Transmembrane helix</keyword>
<keyword evidence="11" id="KW-1185">Reference proteome</keyword>
<evidence type="ECO:0000256" key="4">
    <source>
        <dbReference type="ARBA" id="ARBA00022475"/>
    </source>
</evidence>
<accession>A0ABU7S666</accession>
<evidence type="ECO:0000256" key="3">
    <source>
        <dbReference type="ARBA" id="ARBA00022448"/>
    </source>
</evidence>
<dbReference type="PANTHER" id="PTHR30413:SF10">
    <property type="entry name" value="CAPSULE POLYSACCHARIDE EXPORT INNER-MEMBRANE PROTEIN CTRC"/>
    <property type="match status" value="1"/>
</dbReference>
<organism evidence="10 11">
    <name type="scientific">Plantactinospora veratri</name>
    <dbReference type="NCBI Taxonomy" id="1436122"/>
    <lineage>
        <taxon>Bacteria</taxon>
        <taxon>Bacillati</taxon>
        <taxon>Actinomycetota</taxon>
        <taxon>Actinomycetes</taxon>
        <taxon>Micromonosporales</taxon>
        <taxon>Micromonosporaceae</taxon>
        <taxon>Plantactinospora</taxon>
    </lineage>
</organism>
<proteinExistence type="inferred from homology"/>
<comment type="similarity">
    <text evidence="2 8">Belongs to the ABC-2 integral membrane protein family.</text>
</comment>
<feature type="transmembrane region" description="Helical" evidence="8">
    <location>
        <begin position="152"/>
        <end position="173"/>
    </location>
</feature>
<name>A0ABU7S666_9ACTN</name>
<keyword evidence="7 8" id="KW-0472">Membrane</keyword>
<feature type="transmembrane region" description="Helical" evidence="8">
    <location>
        <begin position="245"/>
        <end position="264"/>
    </location>
</feature>
<feature type="transmembrane region" description="Helical" evidence="8">
    <location>
        <begin position="31"/>
        <end position="51"/>
    </location>
</feature>
<feature type="domain" description="ABC transmembrane type-2" evidence="9">
    <location>
        <begin position="32"/>
        <end position="267"/>
    </location>
</feature>
<dbReference type="PANTHER" id="PTHR30413">
    <property type="entry name" value="INNER MEMBRANE TRANSPORT PERMEASE"/>
    <property type="match status" value="1"/>
</dbReference>
<sequence length="275" mass="30610">MTSGVAAVWSHRNTLRLLVRRDLAVKYQQSVLGYLWSLIEPLGMGVIYFFVFGVLYRSATDRHLGDAAESYPLFLITGIFAWMWTSSAIGEATAALTGQARLITTMNLPREVFPIGRVAGRFAEYVAGLPILVAVAIVYASLDKIEFGVSLLALPLAILIQATLLVGIALLLSSLNVLMRDIERLMRLVTRVLFYATPIIYPLTLVRDSTLPDWVKIIYELNPLVGIFQLHHAVWYPDEFPDARLLGVAVGGSLLVLLAGWWVFRRLEPAVLKEL</sequence>
<evidence type="ECO:0000256" key="2">
    <source>
        <dbReference type="ARBA" id="ARBA00007783"/>
    </source>
</evidence>
<evidence type="ECO:0000256" key="7">
    <source>
        <dbReference type="ARBA" id="ARBA00023136"/>
    </source>
</evidence>
<gene>
    <name evidence="10" type="ORF">V1634_01280</name>
</gene>
<evidence type="ECO:0000256" key="5">
    <source>
        <dbReference type="ARBA" id="ARBA00022692"/>
    </source>
</evidence>
<dbReference type="InterPro" id="IPR013525">
    <property type="entry name" value="ABC2_TM"/>
</dbReference>
<dbReference type="RefSeq" id="WP_331205852.1">
    <property type="nucleotide sequence ID" value="NZ_JAZGQL010000001.1"/>
</dbReference>
<dbReference type="Pfam" id="PF01061">
    <property type="entry name" value="ABC2_membrane"/>
    <property type="match status" value="1"/>
</dbReference>
<evidence type="ECO:0000313" key="10">
    <source>
        <dbReference type="EMBL" id="MEE6305467.1"/>
    </source>
</evidence>
<protein>
    <recommendedName>
        <fullName evidence="8">Transport permease protein</fullName>
    </recommendedName>
</protein>
<dbReference type="InterPro" id="IPR047817">
    <property type="entry name" value="ABC2_TM_bact-type"/>
</dbReference>
<evidence type="ECO:0000256" key="6">
    <source>
        <dbReference type="ARBA" id="ARBA00022989"/>
    </source>
</evidence>
<comment type="subcellular location">
    <subcellularLocation>
        <location evidence="1 8">Cell membrane</location>
        <topology evidence="1 8">Multi-pass membrane protein</topology>
    </subcellularLocation>
</comment>
<feature type="transmembrane region" description="Helical" evidence="8">
    <location>
        <begin position="118"/>
        <end position="140"/>
    </location>
</feature>
<keyword evidence="3 8" id="KW-0813">Transport</keyword>